<dbReference type="InterPro" id="IPR036390">
    <property type="entry name" value="WH_DNA-bd_sf"/>
</dbReference>
<dbReference type="SMART" id="SM00866">
    <property type="entry name" value="UTRA"/>
    <property type="match status" value="1"/>
</dbReference>
<dbReference type="SUPFAM" id="SSF64288">
    <property type="entry name" value="Chorismate lyase-like"/>
    <property type="match status" value="1"/>
</dbReference>
<reference evidence="5" key="1">
    <citation type="journal article" date="2014" name="Int. J. Syst. Evol. Microbiol.">
        <title>Complete genome sequence of Corynebacterium casei LMG S-19264T (=DSM 44701T), isolated from a smear-ripened cheese.</title>
        <authorList>
            <consortium name="US DOE Joint Genome Institute (JGI-PGF)"/>
            <person name="Walter F."/>
            <person name="Albersmeier A."/>
            <person name="Kalinowski J."/>
            <person name="Ruckert C."/>
        </authorList>
    </citation>
    <scope>NUCLEOTIDE SEQUENCE</scope>
    <source>
        <strain evidence="5">CGMCC 1.15085</strain>
    </source>
</reference>
<dbReference type="InterPro" id="IPR036388">
    <property type="entry name" value="WH-like_DNA-bd_sf"/>
</dbReference>
<evidence type="ECO:0000256" key="2">
    <source>
        <dbReference type="ARBA" id="ARBA00023125"/>
    </source>
</evidence>
<organism evidence="5 6">
    <name type="scientific">Flexivirga endophytica</name>
    <dbReference type="NCBI Taxonomy" id="1849103"/>
    <lineage>
        <taxon>Bacteria</taxon>
        <taxon>Bacillati</taxon>
        <taxon>Actinomycetota</taxon>
        <taxon>Actinomycetes</taxon>
        <taxon>Micrococcales</taxon>
        <taxon>Dermacoccaceae</taxon>
        <taxon>Flexivirga</taxon>
    </lineage>
</organism>
<evidence type="ECO:0000313" key="6">
    <source>
        <dbReference type="Proteomes" id="UP000636793"/>
    </source>
</evidence>
<dbReference type="PRINTS" id="PR00035">
    <property type="entry name" value="HTHGNTR"/>
</dbReference>
<keyword evidence="2" id="KW-0238">DNA-binding</keyword>
<keyword evidence="1" id="KW-0805">Transcription regulation</keyword>
<dbReference type="GO" id="GO:0045892">
    <property type="term" value="P:negative regulation of DNA-templated transcription"/>
    <property type="evidence" value="ECO:0007669"/>
    <property type="project" value="TreeGrafter"/>
</dbReference>
<dbReference type="SUPFAM" id="SSF46785">
    <property type="entry name" value="Winged helix' DNA-binding domain"/>
    <property type="match status" value="1"/>
</dbReference>
<dbReference type="Proteomes" id="UP000636793">
    <property type="component" value="Unassembled WGS sequence"/>
</dbReference>
<comment type="caution">
    <text evidence="5">The sequence shown here is derived from an EMBL/GenBank/DDBJ whole genome shotgun (WGS) entry which is preliminary data.</text>
</comment>
<dbReference type="GO" id="GO:0003677">
    <property type="term" value="F:DNA binding"/>
    <property type="evidence" value="ECO:0007669"/>
    <property type="project" value="UniProtKB-KW"/>
</dbReference>
<proteinExistence type="predicted"/>
<sequence>MGDHDPVSDLQDGSKYARISAALRVQVEELTPGQALPSERELAQEWGVARMTIRRALAELVNAGLVRTVHGSGSVRAPEPVSLRIQLGSFAAALRAHHLDPQTTILQVSAEVEPPPAVRDFLGSEHGVICVRRLRHANGTPLALECTWLRADLLTIDEARQLTGSLYDHLAREGRQPDAGEESVRADLPDADEAQALQVPPSRPVFRLTRRARLAAQPVEYAEAVLPADRCELWFPLTP</sequence>
<dbReference type="PANTHER" id="PTHR44846">
    <property type="entry name" value="MANNOSYL-D-GLYCERATE TRANSPORT/METABOLISM SYSTEM REPRESSOR MNGR-RELATED"/>
    <property type="match status" value="1"/>
</dbReference>
<feature type="domain" description="HTH gntR-type" evidence="4">
    <location>
        <begin position="13"/>
        <end position="79"/>
    </location>
</feature>
<keyword evidence="6" id="KW-1185">Reference proteome</keyword>
<dbReference type="AlphaFoldDB" id="A0A916WXR7"/>
<dbReference type="InterPro" id="IPR000524">
    <property type="entry name" value="Tscrpt_reg_HTH_GntR"/>
</dbReference>
<evidence type="ECO:0000256" key="3">
    <source>
        <dbReference type="ARBA" id="ARBA00023163"/>
    </source>
</evidence>
<dbReference type="Pfam" id="PF07702">
    <property type="entry name" value="UTRA"/>
    <property type="match status" value="1"/>
</dbReference>
<dbReference type="SMART" id="SM00345">
    <property type="entry name" value="HTH_GNTR"/>
    <property type="match status" value="1"/>
</dbReference>
<evidence type="ECO:0000313" key="5">
    <source>
        <dbReference type="EMBL" id="GGB38207.1"/>
    </source>
</evidence>
<dbReference type="InterPro" id="IPR050679">
    <property type="entry name" value="Bact_HTH_transcr_reg"/>
</dbReference>
<dbReference type="Gene3D" id="3.40.1410.10">
    <property type="entry name" value="Chorismate lyase-like"/>
    <property type="match status" value="1"/>
</dbReference>
<dbReference type="Pfam" id="PF00392">
    <property type="entry name" value="GntR"/>
    <property type="match status" value="1"/>
</dbReference>
<dbReference type="InterPro" id="IPR011663">
    <property type="entry name" value="UTRA"/>
</dbReference>
<dbReference type="EMBL" id="BMHI01000005">
    <property type="protein sequence ID" value="GGB38207.1"/>
    <property type="molecule type" value="Genomic_DNA"/>
</dbReference>
<evidence type="ECO:0000259" key="4">
    <source>
        <dbReference type="PROSITE" id="PS50949"/>
    </source>
</evidence>
<dbReference type="InterPro" id="IPR028978">
    <property type="entry name" value="Chorismate_lyase_/UTRA_dom_sf"/>
</dbReference>
<accession>A0A916WXR7</accession>
<reference evidence="5" key="2">
    <citation type="submission" date="2020-09" db="EMBL/GenBank/DDBJ databases">
        <authorList>
            <person name="Sun Q."/>
            <person name="Zhou Y."/>
        </authorList>
    </citation>
    <scope>NUCLEOTIDE SEQUENCE</scope>
    <source>
        <strain evidence="5">CGMCC 1.15085</strain>
    </source>
</reference>
<keyword evidence="3" id="KW-0804">Transcription</keyword>
<dbReference type="PANTHER" id="PTHR44846:SF17">
    <property type="entry name" value="GNTR-FAMILY TRANSCRIPTIONAL REGULATOR"/>
    <property type="match status" value="1"/>
</dbReference>
<dbReference type="Gene3D" id="1.10.10.10">
    <property type="entry name" value="Winged helix-like DNA-binding domain superfamily/Winged helix DNA-binding domain"/>
    <property type="match status" value="1"/>
</dbReference>
<dbReference type="GO" id="GO:0003700">
    <property type="term" value="F:DNA-binding transcription factor activity"/>
    <property type="evidence" value="ECO:0007669"/>
    <property type="project" value="InterPro"/>
</dbReference>
<protein>
    <submittedName>
        <fullName evidence="5">GntR family transcriptional regulator</fullName>
    </submittedName>
</protein>
<evidence type="ECO:0000256" key="1">
    <source>
        <dbReference type="ARBA" id="ARBA00023015"/>
    </source>
</evidence>
<name>A0A916WXR7_9MICO</name>
<dbReference type="CDD" id="cd07377">
    <property type="entry name" value="WHTH_GntR"/>
    <property type="match status" value="1"/>
</dbReference>
<gene>
    <name evidence="5" type="ORF">GCM10011492_31180</name>
</gene>
<dbReference type="PROSITE" id="PS50949">
    <property type="entry name" value="HTH_GNTR"/>
    <property type="match status" value="1"/>
</dbReference>